<sequence length="281" mass="31398">MYRSSSTYLDAPSAQPSEYQEGRYSLFQPPMFRADDSVPVHSQLYYPDANERPQLSRRQSSLYTSQITPCAMHPTSSNSSMSPSLGSVHVKDSNIRHENRNIDRGVSQQLSGFSGGSIPSQHVANLEQLTLVPVEQRLSSSLSALHLTDTPFAQGIYSLLTQRGEQHLSYTIASLYAALCIPFGDHSVTQSITQSERPTIENPLAVESMEILYPCQYTADCRKPLQKVKLDIAQHLTSEHNIRQTPKEFPCTWPGCPKPGQFRGDCLAMHILRHHMPPANM</sequence>
<organism evidence="1 2">
    <name type="scientific">Hygrophoropsis aurantiaca</name>
    <dbReference type="NCBI Taxonomy" id="72124"/>
    <lineage>
        <taxon>Eukaryota</taxon>
        <taxon>Fungi</taxon>
        <taxon>Dikarya</taxon>
        <taxon>Basidiomycota</taxon>
        <taxon>Agaricomycotina</taxon>
        <taxon>Agaricomycetes</taxon>
        <taxon>Agaricomycetidae</taxon>
        <taxon>Boletales</taxon>
        <taxon>Coniophorineae</taxon>
        <taxon>Hygrophoropsidaceae</taxon>
        <taxon>Hygrophoropsis</taxon>
    </lineage>
</organism>
<reference evidence="1" key="1">
    <citation type="journal article" date="2021" name="New Phytol.">
        <title>Evolutionary innovations through gain and loss of genes in the ectomycorrhizal Boletales.</title>
        <authorList>
            <person name="Wu G."/>
            <person name="Miyauchi S."/>
            <person name="Morin E."/>
            <person name="Kuo A."/>
            <person name="Drula E."/>
            <person name="Varga T."/>
            <person name="Kohler A."/>
            <person name="Feng B."/>
            <person name="Cao Y."/>
            <person name="Lipzen A."/>
            <person name="Daum C."/>
            <person name="Hundley H."/>
            <person name="Pangilinan J."/>
            <person name="Johnson J."/>
            <person name="Barry K."/>
            <person name="LaButti K."/>
            <person name="Ng V."/>
            <person name="Ahrendt S."/>
            <person name="Min B."/>
            <person name="Choi I.G."/>
            <person name="Park H."/>
            <person name="Plett J.M."/>
            <person name="Magnuson J."/>
            <person name="Spatafora J.W."/>
            <person name="Nagy L.G."/>
            <person name="Henrissat B."/>
            <person name="Grigoriev I.V."/>
            <person name="Yang Z.L."/>
            <person name="Xu J."/>
            <person name="Martin F.M."/>
        </authorList>
    </citation>
    <scope>NUCLEOTIDE SEQUENCE</scope>
    <source>
        <strain evidence="1">ATCC 28755</strain>
    </source>
</reference>
<name>A0ACB8AIY7_9AGAM</name>
<keyword evidence="2" id="KW-1185">Reference proteome</keyword>
<accession>A0ACB8AIY7</accession>
<dbReference type="EMBL" id="MU267636">
    <property type="protein sequence ID" value="KAH7913145.1"/>
    <property type="molecule type" value="Genomic_DNA"/>
</dbReference>
<evidence type="ECO:0000313" key="2">
    <source>
        <dbReference type="Proteomes" id="UP000790377"/>
    </source>
</evidence>
<protein>
    <submittedName>
        <fullName evidence="1">Uncharacterized protein</fullName>
    </submittedName>
</protein>
<comment type="caution">
    <text evidence="1">The sequence shown here is derived from an EMBL/GenBank/DDBJ whole genome shotgun (WGS) entry which is preliminary data.</text>
</comment>
<proteinExistence type="predicted"/>
<dbReference type="Proteomes" id="UP000790377">
    <property type="component" value="Unassembled WGS sequence"/>
</dbReference>
<evidence type="ECO:0000313" key="1">
    <source>
        <dbReference type="EMBL" id="KAH7913145.1"/>
    </source>
</evidence>
<gene>
    <name evidence="1" type="ORF">BJ138DRAFT_1146673</name>
</gene>